<dbReference type="OMA" id="NCERMIC"/>
<sequence>METPTTTATDHRTNRNKLMSSSFRLRSPSLNSVRLRRIFDLFDTNHDEVITVDELSRALILLGLDTNMNELDVLIKTFIQDGNTGLTFVDFQALHKEIDDLFFRLDDIDEDDVLNDYDEDSKNDVVGGQEEADLTEAFKVFDEDGDGFISATELQRVLVKLGFAEGNEIRRVEMMISSVDRNHDGRVDFMEFKEMMRNVIAFK</sequence>
<evidence type="ECO:0000313" key="6">
    <source>
        <dbReference type="EMBL" id="KAF5785334.1"/>
    </source>
</evidence>
<dbReference type="Gramene" id="mRNA:HanXRQr2_Chr10g0427451">
    <property type="protein sequence ID" value="mRNA:HanXRQr2_Chr10g0427451"/>
    <property type="gene ID" value="HanXRQr2_Chr10g0427451"/>
</dbReference>
<dbReference type="PROSITE" id="PS00018">
    <property type="entry name" value="EF_HAND_1"/>
    <property type="match status" value="2"/>
</dbReference>
<dbReference type="InterPro" id="IPR011992">
    <property type="entry name" value="EF-hand-dom_pair"/>
</dbReference>
<keyword evidence="2" id="KW-0479">Metal-binding</keyword>
<dbReference type="InterPro" id="IPR002048">
    <property type="entry name" value="EF_hand_dom"/>
</dbReference>
<evidence type="ECO:0000256" key="1">
    <source>
        <dbReference type="ARBA" id="ARBA00003291"/>
    </source>
</evidence>
<gene>
    <name evidence="7" type="ORF">HannXRQ_Chr10g0286731</name>
    <name evidence="6" type="ORF">HanXRQr2_Chr10g0427451</name>
</gene>
<evidence type="ECO:0000256" key="4">
    <source>
        <dbReference type="ARBA" id="ARBA00022837"/>
    </source>
</evidence>
<reference evidence="6" key="3">
    <citation type="submission" date="2020-06" db="EMBL/GenBank/DDBJ databases">
        <title>Helianthus annuus Genome sequencing and assembly Release 2.</title>
        <authorList>
            <person name="Gouzy J."/>
            <person name="Langlade N."/>
            <person name="Munos S."/>
        </authorList>
    </citation>
    <scope>NUCLEOTIDE SEQUENCE</scope>
    <source>
        <tissue evidence="6">Leaves</tissue>
    </source>
</reference>
<dbReference type="GO" id="GO:0005737">
    <property type="term" value="C:cytoplasm"/>
    <property type="evidence" value="ECO:0007669"/>
    <property type="project" value="UniProtKB-ARBA"/>
</dbReference>
<organism evidence="7 8">
    <name type="scientific">Helianthus annuus</name>
    <name type="common">Common sunflower</name>
    <dbReference type="NCBI Taxonomy" id="4232"/>
    <lineage>
        <taxon>Eukaryota</taxon>
        <taxon>Viridiplantae</taxon>
        <taxon>Streptophyta</taxon>
        <taxon>Embryophyta</taxon>
        <taxon>Tracheophyta</taxon>
        <taxon>Spermatophyta</taxon>
        <taxon>Magnoliopsida</taxon>
        <taxon>eudicotyledons</taxon>
        <taxon>Gunneridae</taxon>
        <taxon>Pentapetalae</taxon>
        <taxon>asterids</taxon>
        <taxon>campanulids</taxon>
        <taxon>Asterales</taxon>
        <taxon>Asteraceae</taxon>
        <taxon>Asteroideae</taxon>
        <taxon>Heliantheae alliance</taxon>
        <taxon>Heliantheae</taxon>
        <taxon>Helianthus</taxon>
    </lineage>
</organism>
<dbReference type="InterPro" id="IPR018247">
    <property type="entry name" value="EF_Hand_1_Ca_BS"/>
</dbReference>
<dbReference type="SUPFAM" id="SSF47473">
    <property type="entry name" value="EF-hand"/>
    <property type="match status" value="1"/>
</dbReference>
<dbReference type="AlphaFoldDB" id="A0A251TK43"/>
<dbReference type="OrthoDB" id="26525at2759"/>
<dbReference type="EMBL" id="CM007899">
    <property type="protein sequence ID" value="OTG10361.1"/>
    <property type="molecule type" value="Genomic_DNA"/>
</dbReference>
<evidence type="ECO:0000259" key="5">
    <source>
        <dbReference type="PROSITE" id="PS50222"/>
    </source>
</evidence>
<dbReference type="InParanoid" id="A0A251TK43"/>
<dbReference type="PROSITE" id="PS50222">
    <property type="entry name" value="EF_HAND_2"/>
    <property type="match status" value="3"/>
</dbReference>
<keyword evidence="3" id="KW-0677">Repeat</keyword>
<dbReference type="Proteomes" id="UP000215914">
    <property type="component" value="Chromosome 10"/>
</dbReference>
<feature type="domain" description="EF-hand" evidence="5">
    <location>
        <begin position="167"/>
        <end position="202"/>
    </location>
</feature>
<dbReference type="GO" id="GO:0005509">
    <property type="term" value="F:calcium ion binding"/>
    <property type="evidence" value="ECO:0000318"/>
    <property type="project" value="GO_Central"/>
</dbReference>
<dbReference type="Pfam" id="PF13499">
    <property type="entry name" value="EF-hand_7"/>
    <property type="match status" value="2"/>
</dbReference>
<evidence type="ECO:0000256" key="3">
    <source>
        <dbReference type="ARBA" id="ARBA00022737"/>
    </source>
</evidence>
<name>A0A251TK43_HELAN</name>
<dbReference type="FunFam" id="1.10.238.10:FF:000089">
    <property type="entry name" value="calmodulin-like protein 3"/>
    <property type="match status" value="1"/>
</dbReference>
<evidence type="ECO:0000313" key="7">
    <source>
        <dbReference type="EMBL" id="OTG10361.1"/>
    </source>
</evidence>
<protein>
    <submittedName>
        <fullName evidence="7">Putative EF-hand domain pair</fullName>
    </submittedName>
    <submittedName>
        <fullName evidence="6">Serine/threonine-protein phosphatase with EF-hands</fullName>
    </submittedName>
</protein>
<dbReference type="InterPro" id="IPR039647">
    <property type="entry name" value="EF_hand_pair_protein_CML-like"/>
</dbReference>
<dbReference type="SMART" id="SM00054">
    <property type="entry name" value="EFh"/>
    <property type="match status" value="3"/>
</dbReference>
<reference evidence="7" key="2">
    <citation type="submission" date="2017-02" db="EMBL/GenBank/DDBJ databases">
        <title>Sunflower complete genome.</title>
        <authorList>
            <person name="Langlade N."/>
            <person name="Munos S."/>
        </authorList>
    </citation>
    <scope>NUCLEOTIDE SEQUENCE [LARGE SCALE GENOMIC DNA]</scope>
    <source>
        <tissue evidence="7">Leaves</tissue>
    </source>
</reference>
<dbReference type="CDD" id="cd00051">
    <property type="entry name" value="EFh"/>
    <property type="match status" value="1"/>
</dbReference>
<dbReference type="FunCoup" id="A0A251TK43">
    <property type="interactions" value="223"/>
</dbReference>
<feature type="domain" description="EF-hand" evidence="5">
    <location>
        <begin position="129"/>
        <end position="164"/>
    </location>
</feature>
<evidence type="ECO:0000313" key="8">
    <source>
        <dbReference type="Proteomes" id="UP000215914"/>
    </source>
</evidence>
<keyword evidence="8" id="KW-1185">Reference proteome</keyword>
<dbReference type="PANTHER" id="PTHR10891">
    <property type="entry name" value="EF-HAND CALCIUM-BINDING DOMAIN CONTAINING PROTEIN"/>
    <property type="match status" value="1"/>
</dbReference>
<feature type="domain" description="EF-hand" evidence="5">
    <location>
        <begin position="30"/>
        <end position="65"/>
    </location>
</feature>
<proteinExistence type="predicted"/>
<dbReference type="EMBL" id="MNCJ02000325">
    <property type="protein sequence ID" value="KAF5785334.1"/>
    <property type="molecule type" value="Genomic_DNA"/>
</dbReference>
<dbReference type="Gene3D" id="1.10.238.10">
    <property type="entry name" value="EF-hand"/>
    <property type="match status" value="3"/>
</dbReference>
<reference evidence="6 8" key="1">
    <citation type="journal article" date="2017" name="Nature">
        <title>The sunflower genome provides insights into oil metabolism, flowering and Asterid evolution.</title>
        <authorList>
            <person name="Badouin H."/>
            <person name="Gouzy J."/>
            <person name="Grassa C.J."/>
            <person name="Murat F."/>
            <person name="Staton S.E."/>
            <person name="Cottret L."/>
            <person name="Lelandais-Briere C."/>
            <person name="Owens G.L."/>
            <person name="Carrere S."/>
            <person name="Mayjonade B."/>
            <person name="Legrand L."/>
            <person name="Gill N."/>
            <person name="Kane N.C."/>
            <person name="Bowers J.E."/>
            <person name="Hubner S."/>
            <person name="Bellec A."/>
            <person name="Berard A."/>
            <person name="Berges H."/>
            <person name="Blanchet N."/>
            <person name="Boniface M.C."/>
            <person name="Brunel D."/>
            <person name="Catrice O."/>
            <person name="Chaidir N."/>
            <person name="Claudel C."/>
            <person name="Donnadieu C."/>
            <person name="Faraut T."/>
            <person name="Fievet G."/>
            <person name="Helmstetter N."/>
            <person name="King M."/>
            <person name="Knapp S.J."/>
            <person name="Lai Z."/>
            <person name="Le Paslier M.C."/>
            <person name="Lippi Y."/>
            <person name="Lorenzon L."/>
            <person name="Mandel J.R."/>
            <person name="Marage G."/>
            <person name="Marchand G."/>
            <person name="Marquand E."/>
            <person name="Bret-Mestries E."/>
            <person name="Morien E."/>
            <person name="Nambeesan S."/>
            <person name="Nguyen T."/>
            <person name="Pegot-Espagnet P."/>
            <person name="Pouilly N."/>
            <person name="Raftis F."/>
            <person name="Sallet E."/>
            <person name="Schiex T."/>
            <person name="Thomas J."/>
            <person name="Vandecasteele C."/>
            <person name="Vares D."/>
            <person name="Vear F."/>
            <person name="Vautrin S."/>
            <person name="Crespi M."/>
            <person name="Mangin B."/>
            <person name="Burke J.M."/>
            <person name="Salse J."/>
            <person name="Munos S."/>
            <person name="Vincourt P."/>
            <person name="Rieseberg L.H."/>
            <person name="Langlade N.B."/>
        </authorList>
    </citation>
    <scope>NUCLEOTIDE SEQUENCE [LARGE SCALE GENOMIC DNA]</scope>
    <source>
        <strain evidence="8">cv. SF193</strain>
        <tissue evidence="6">Leaves</tissue>
    </source>
</reference>
<comment type="function">
    <text evidence="1">Potential calcium sensor.</text>
</comment>
<dbReference type="STRING" id="4232.A0A251TK43"/>
<keyword evidence="4" id="KW-0106">Calcium</keyword>
<evidence type="ECO:0000256" key="2">
    <source>
        <dbReference type="ARBA" id="ARBA00022723"/>
    </source>
</evidence>
<accession>A0A251TK43</accession>